<organism evidence="1 2">
    <name type="scientific">Streptomyces griseofuscus</name>
    <dbReference type="NCBI Taxonomy" id="146922"/>
    <lineage>
        <taxon>Bacteria</taxon>
        <taxon>Bacillati</taxon>
        <taxon>Actinomycetota</taxon>
        <taxon>Actinomycetes</taxon>
        <taxon>Kitasatosporales</taxon>
        <taxon>Streptomycetaceae</taxon>
        <taxon>Streptomyces</taxon>
    </lineage>
</organism>
<gene>
    <name evidence="1" type="ORF">HEP81_05296</name>
</gene>
<name>A0A7H1Q5H2_9ACTN</name>
<dbReference type="KEGG" id="sgf:HEP81_05296"/>
<proteinExistence type="predicted"/>
<dbReference type="AlphaFoldDB" id="A0A7H1Q5H2"/>
<protein>
    <submittedName>
        <fullName evidence="1">Uncharacterized protein</fullName>
    </submittedName>
</protein>
<evidence type="ECO:0000313" key="2">
    <source>
        <dbReference type="Proteomes" id="UP000516422"/>
    </source>
</evidence>
<dbReference type="Proteomes" id="UP000516422">
    <property type="component" value="Chromosome"/>
</dbReference>
<sequence>MDRRSQLRKLRSVSDAMQETVRAAIEESKER</sequence>
<evidence type="ECO:0000313" key="1">
    <source>
        <dbReference type="EMBL" id="QNT95552.1"/>
    </source>
</evidence>
<reference evidence="1 2" key="1">
    <citation type="submission" date="2020-04" db="EMBL/GenBank/DDBJ databases">
        <title>Characterization and engineering of Streptomyces griseofuscus DSM40191 as a potential heterologous host for expression of BGCs.</title>
        <authorList>
            <person name="Gren T."/>
            <person name="Whitford C.M."/>
            <person name="Mohite O.S."/>
            <person name="Joergensen T.S."/>
            <person name="Nielsen J.B."/>
            <person name="Lee S.Y."/>
            <person name="Weber T."/>
        </authorList>
    </citation>
    <scope>NUCLEOTIDE SEQUENCE [LARGE SCALE GENOMIC DNA]</scope>
    <source>
        <strain evidence="1 2">DSM 40191</strain>
    </source>
</reference>
<dbReference type="EMBL" id="CP051006">
    <property type="protein sequence ID" value="QNT95552.1"/>
    <property type="molecule type" value="Genomic_DNA"/>
</dbReference>
<accession>A0A7H1Q5H2</accession>